<dbReference type="AlphaFoldDB" id="A0A8K0C9M5"/>
<evidence type="ECO:0000313" key="2">
    <source>
        <dbReference type="EMBL" id="KAF2881297.1"/>
    </source>
</evidence>
<protein>
    <submittedName>
        <fullName evidence="2">Uncharacterized protein</fullName>
    </submittedName>
</protein>
<keyword evidence="3" id="KW-1185">Reference proteome</keyword>
<feature type="region of interest" description="Disordered" evidence="1">
    <location>
        <begin position="46"/>
        <end position="70"/>
    </location>
</feature>
<dbReference type="EMBL" id="VTPC01090809">
    <property type="protein sequence ID" value="KAF2881297.1"/>
    <property type="molecule type" value="Genomic_DNA"/>
</dbReference>
<gene>
    <name evidence="2" type="ORF">ILUMI_24876</name>
</gene>
<dbReference type="Proteomes" id="UP000801492">
    <property type="component" value="Unassembled WGS sequence"/>
</dbReference>
<name>A0A8K0C9M5_IGNLU</name>
<evidence type="ECO:0000256" key="1">
    <source>
        <dbReference type="SAM" id="MobiDB-lite"/>
    </source>
</evidence>
<proteinExistence type="predicted"/>
<evidence type="ECO:0000313" key="3">
    <source>
        <dbReference type="Proteomes" id="UP000801492"/>
    </source>
</evidence>
<accession>A0A8K0C9M5</accession>
<feature type="compositionally biased region" description="Polar residues" evidence="1">
    <location>
        <begin position="52"/>
        <end position="70"/>
    </location>
</feature>
<sequence length="135" mass="15282">MKKASADDSKSSTRQVQEAAKKYTSFVKLGHEECFSCETFSLHEKNSDHSRLNLSETDVSNVKPGKTTNKNMEVPELNFLFSRPSEELVPDAIDLLLQPKTCTGEDEVVENEVDDDEYDLIWDSDDAMNTEEEDV</sequence>
<comment type="caution">
    <text evidence="2">The sequence shown here is derived from an EMBL/GenBank/DDBJ whole genome shotgun (WGS) entry which is preliminary data.</text>
</comment>
<reference evidence="2" key="1">
    <citation type="submission" date="2019-08" db="EMBL/GenBank/DDBJ databases">
        <title>The genome of the North American firefly Photinus pyralis.</title>
        <authorList>
            <consortium name="Photinus pyralis genome working group"/>
            <person name="Fallon T.R."/>
            <person name="Sander Lower S.E."/>
            <person name="Weng J.-K."/>
        </authorList>
    </citation>
    <scope>NUCLEOTIDE SEQUENCE</scope>
    <source>
        <strain evidence="2">TRF0915ILg1</strain>
        <tissue evidence="2">Whole body</tissue>
    </source>
</reference>
<organism evidence="2 3">
    <name type="scientific">Ignelater luminosus</name>
    <name type="common">Cucubano</name>
    <name type="synonym">Pyrophorus luminosus</name>
    <dbReference type="NCBI Taxonomy" id="2038154"/>
    <lineage>
        <taxon>Eukaryota</taxon>
        <taxon>Metazoa</taxon>
        <taxon>Ecdysozoa</taxon>
        <taxon>Arthropoda</taxon>
        <taxon>Hexapoda</taxon>
        <taxon>Insecta</taxon>
        <taxon>Pterygota</taxon>
        <taxon>Neoptera</taxon>
        <taxon>Endopterygota</taxon>
        <taxon>Coleoptera</taxon>
        <taxon>Polyphaga</taxon>
        <taxon>Elateriformia</taxon>
        <taxon>Elateroidea</taxon>
        <taxon>Elateridae</taxon>
        <taxon>Agrypninae</taxon>
        <taxon>Pyrophorini</taxon>
        <taxon>Ignelater</taxon>
    </lineage>
</organism>